<organism evidence="2 3">
    <name type="scientific">Clavelina lepadiformis</name>
    <name type="common">Light-bulb sea squirt</name>
    <name type="synonym">Ascidia lepadiformis</name>
    <dbReference type="NCBI Taxonomy" id="159417"/>
    <lineage>
        <taxon>Eukaryota</taxon>
        <taxon>Metazoa</taxon>
        <taxon>Chordata</taxon>
        <taxon>Tunicata</taxon>
        <taxon>Ascidiacea</taxon>
        <taxon>Aplousobranchia</taxon>
        <taxon>Clavelinidae</taxon>
        <taxon>Clavelina</taxon>
    </lineage>
</organism>
<reference evidence="2 3" key="1">
    <citation type="submission" date="2024-02" db="EMBL/GenBank/DDBJ databases">
        <authorList>
            <person name="Daric V."/>
            <person name="Darras S."/>
        </authorList>
    </citation>
    <scope>NUCLEOTIDE SEQUENCE [LARGE SCALE GENOMIC DNA]</scope>
</reference>
<comment type="caution">
    <text evidence="2">The sequence shown here is derived from an EMBL/GenBank/DDBJ whole genome shotgun (WGS) entry which is preliminary data.</text>
</comment>
<evidence type="ECO:0000259" key="1">
    <source>
        <dbReference type="Pfam" id="PF08241"/>
    </source>
</evidence>
<evidence type="ECO:0000313" key="2">
    <source>
        <dbReference type="EMBL" id="CAK8685964.1"/>
    </source>
</evidence>
<name>A0ABP0G5N0_CLALP</name>
<sequence length="197" mass="22542">MGQEKRHDKKNIEGRTWAQDRKYAKGSHEIYGKYAPDYDSIINESGFSLPRQVPMLCMKDLPEHLRQNMESCVVLDVGAGTGFHKEFKRIFRKYFEHKLVSCASMPIANNTYDIVTSAGAIYNTDVPFECINNFFRVVKPGGFVVFSGAYCPEEKAEGKNFDEIKQIIHKWQDQGKCETISEVKDSWYKNLPGIVIA</sequence>
<gene>
    <name evidence="2" type="ORF">CVLEPA_LOCUS17697</name>
</gene>
<dbReference type="Gene3D" id="3.40.50.150">
    <property type="entry name" value="Vaccinia Virus protein VP39"/>
    <property type="match status" value="1"/>
</dbReference>
<dbReference type="InterPro" id="IPR013216">
    <property type="entry name" value="Methyltransf_11"/>
</dbReference>
<protein>
    <recommendedName>
        <fullName evidence="1">Methyltransferase type 11 domain-containing protein</fullName>
    </recommendedName>
</protein>
<accession>A0ABP0G5N0</accession>
<feature type="domain" description="Methyltransferase type 11" evidence="1">
    <location>
        <begin position="100"/>
        <end position="146"/>
    </location>
</feature>
<evidence type="ECO:0000313" key="3">
    <source>
        <dbReference type="Proteomes" id="UP001642483"/>
    </source>
</evidence>
<dbReference type="Pfam" id="PF08241">
    <property type="entry name" value="Methyltransf_11"/>
    <property type="match status" value="1"/>
</dbReference>
<dbReference type="SUPFAM" id="SSF53335">
    <property type="entry name" value="S-adenosyl-L-methionine-dependent methyltransferases"/>
    <property type="match status" value="1"/>
</dbReference>
<keyword evidence="3" id="KW-1185">Reference proteome</keyword>
<proteinExistence type="predicted"/>
<dbReference type="InterPro" id="IPR029063">
    <property type="entry name" value="SAM-dependent_MTases_sf"/>
</dbReference>
<dbReference type="Proteomes" id="UP001642483">
    <property type="component" value="Unassembled WGS sequence"/>
</dbReference>
<dbReference type="EMBL" id="CAWYQH010000101">
    <property type="protein sequence ID" value="CAK8685964.1"/>
    <property type="molecule type" value="Genomic_DNA"/>
</dbReference>